<dbReference type="Pfam" id="PF00646">
    <property type="entry name" value="F-box"/>
    <property type="match status" value="2"/>
</dbReference>
<dbReference type="Pfam" id="PF24758">
    <property type="entry name" value="LRR_At5g56370"/>
    <property type="match status" value="2"/>
</dbReference>
<keyword evidence="3" id="KW-1185">Reference proteome</keyword>
<gene>
    <name evidence="2" type="ORF">ILEXP_LOCUS48714</name>
</gene>
<comment type="caution">
    <text evidence="2">The sequence shown here is derived from an EMBL/GenBank/DDBJ whole genome shotgun (WGS) entry which is preliminary data.</text>
</comment>
<dbReference type="InterPro" id="IPR053781">
    <property type="entry name" value="F-box_AtFBL13-like"/>
</dbReference>
<reference evidence="2 3" key="1">
    <citation type="submission" date="2024-02" db="EMBL/GenBank/DDBJ databases">
        <authorList>
            <person name="Vignale AGUSTIN F."/>
            <person name="Sosa J E."/>
            <person name="Modenutti C."/>
        </authorList>
    </citation>
    <scope>NUCLEOTIDE SEQUENCE [LARGE SCALE GENOMIC DNA]</scope>
</reference>
<dbReference type="AlphaFoldDB" id="A0ABC8UAJ8"/>
<dbReference type="SUPFAM" id="SSF52047">
    <property type="entry name" value="RNI-like"/>
    <property type="match status" value="1"/>
</dbReference>
<dbReference type="InterPro" id="IPR036047">
    <property type="entry name" value="F-box-like_dom_sf"/>
</dbReference>
<dbReference type="PANTHER" id="PTHR31900">
    <property type="entry name" value="F-BOX/RNI SUPERFAMILY PROTEIN-RELATED"/>
    <property type="match status" value="1"/>
</dbReference>
<name>A0ABC8UAJ8_9AQUA</name>
<dbReference type="InterPro" id="IPR055411">
    <property type="entry name" value="LRR_FXL15/At3g58940/PEG3-like"/>
</dbReference>
<dbReference type="InterPro" id="IPR050232">
    <property type="entry name" value="FBL13/AtMIF1-like"/>
</dbReference>
<feature type="domain" description="F-box" evidence="1">
    <location>
        <begin position="27"/>
        <end position="68"/>
    </location>
</feature>
<proteinExistence type="predicted"/>
<sequence length="599" mass="68519">MGRRKSKRQKLFEGVKLLETKDRISNLPNSLIGHILSFLPTKYAVQTCVLTTKWKQMWTFISNIDFDSREIWSIDDPCHISFVKFVYRVLLFLKVSKVNKFHFRYYVDCDVSDVNAWLSTVLSCNVRELDLCISLKVPCLLSADLFTCNSLVVVKLGTKFVLNDVPSLVSLQNLTTLRLSSVEFRDDESTKRLFSSCPVLEGLALYQCEGKRTSVLKISAPALKTLYISYPMSDSWAIYHHSEFSKYKIELNIPGLLLLKYWGPVSEVYAMKNLCSLVKVDIQFYIDSGWGDYEFYQRSTTELAQEIYNVHSLHLSGGSIDYDSFLANRPFRCGLLHDDIIIEDEINTDNWAPPERLPSCLKFHLKMIDIGEFEGEKYELKMGKADGPNLSNVPALNTVVGSVRDVMGSVSKLQSLFEEVKLNETEDKISNLPASLIGHILSFLPTKCAVRTSILSNKRKHMWTITSNLDLKYDDQKLSKPRRSKDDQRHMSFVKFVNRVLLLLKVSKLNKFRIRDHFACDVSDVIPWLSAALSRNVRELEFYGSLKGLFLLPADLFTCNSLVILKLGRRFVLNDIPSSVCLLNLKTLHLDSVGFRNDE</sequence>
<dbReference type="InterPro" id="IPR032675">
    <property type="entry name" value="LRR_dom_sf"/>
</dbReference>
<dbReference type="CDD" id="cd22160">
    <property type="entry name" value="F-box_AtFBL13-like"/>
    <property type="match status" value="2"/>
</dbReference>
<evidence type="ECO:0000313" key="3">
    <source>
        <dbReference type="Proteomes" id="UP001642360"/>
    </source>
</evidence>
<evidence type="ECO:0000313" key="2">
    <source>
        <dbReference type="EMBL" id="CAK9178787.1"/>
    </source>
</evidence>
<feature type="domain" description="F-box" evidence="1">
    <location>
        <begin position="432"/>
        <end position="472"/>
    </location>
</feature>
<protein>
    <recommendedName>
        <fullName evidence="1">F-box domain-containing protein</fullName>
    </recommendedName>
</protein>
<organism evidence="2 3">
    <name type="scientific">Ilex paraguariensis</name>
    <name type="common">yerba mate</name>
    <dbReference type="NCBI Taxonomy" id="185542"/>
    <lineage>
        <taxon>Eukaryota</taxon>
        <taxon>Viridiplantae</taxon>
        <taxon>Streptophyta</taxon>
        <taxon>Embryophyta</taxon>
        <taxon>Tracheophyta</taxon>
        <taxon>Spermatophyta</taxon>
        <taxon>Magnoliopsida</taxon>
        <taxon>eudicotyledons</taxon>
        <taxon>Gunneridae</taxon>
        <taxon>Pentapetalae</taxon>
        <taxon>asterids</taxon>
        <taxon>campanulids</taxon>
        <taxon>Aquifoliales</taxon>
        <taxon>Aquifoliaceae</taxon>
        <taxon>Ilex</taxon>
    </lineage>
</organism>
<accession>A0ABC8UAJ8</accession>
<dbReference type="PANTHER" id="PTHR31900:SF30">
    <property type="entry name" value="SUPERFAMILY PROTEIN, PUTATIVE-RELATED"/>
    <property type="match status" value="1"/>
</dbReference>
<dbReference type="Gene3D" id="3.80.10.10">
    <property type="entry name" value="Ribonuclease Inhibitor"/>
    <property type="match status" value="1"/>
</dbReference>
<dbReference type="SMART" id="SM00256">
    <property type="entry name" value="FBOX"/>
    <property type="match status" value="2"/>
</dbReference>
<dbReference type="SUPFAM" id="SSF81383">
    <property type="entry name" value="F-box domain"/>
    <property type="match status" value="2"/>
</dbReference>
<evidence type="ECO:0000259" key="1">
    <source>
        <dbReference type="SMART" id="SM00256"/>
    </source>
</evidence>
<dbReference type="EMBL" id="CAUOFW020007314">
    <property type="protein sequence ID" value="CAK9178787.1"/>
    <property type="molecule type" value="Genomic_DNA"/>
</dbReference>
<dbReference type="Proteomes" id="UP001642360">
    <property type="component" value="Unassembled WGS sequence"/>
</dbReference>
<dbReference type="InterPro" id="IPR001810">
    <property type="entry name" value="F-box_dom"/>
</dbReference>